<dbReference type="KEGG" id="gak:X907_0213"/>
<dbReference type="Gene3D" id="1.20.1530.20">
    <property type="match status" value="1"/>
</dbReference>
<evidence type="ECO:0000259" key="9">
    <source>
        <dbReference type="Pfam" id="PF00999"/>
    </source>
</evidence>
<evidence type="ECO:0000256" key="7">
    <source>
        <dbReference type="ARBA" id="ARBA00023065"/>
    </source>
</evidence>
<protein>
    <submittedName>
        <fullName evidence="10">Cell volume regulation protein A</fullName>
    </submittedName>
</protein>
<comment type="subcellular location">
    <subcellularLocation>
        <location evidence="1">Cell membrane</location>
        <topology evidence="1">Multi-pass membrane protein</topology>
    </subcellularLocation>
</comment>
<organism evidence="10 11">
    <name type="scientific">Glycocaulis alkaliphilus</name>
    <dbReference type="NCBI Taxonomy" id="1434191"/>
    <lineage>
        <taxon>Bacteria</taxon>
        <taxon>Pseudomonadati</taxon>
        <taxon>Pseudomonadota</taxon>
        <taxon>Alphaproteobacteria</taxon>
        <taxon>Maricaulales</taxon>
        <taxon>Maricaulaceae</taxon>
        <taxon>Glycocaulis</taxon>
    </lineage>
</organism>
<gene>
    <name evidence="10" type="ORF">X907_0213</name>
</gene>
<dbReference type="PANTHER" id="PTHR32507:SF7">
    <property type="entry name" value="K(+)_H(+) ANTIPORTER NHAP2"/>
    <property type="match status" value="1"/>
</dbReference>
<dbReference type="OrthoDB" id="9810860at2"/>
<evidence type="ECO:0000313" key="11">
    <source>
        <dbReference type="Proteomes" id="UP000286954"/>
    </source>
</evidence>
<evidence type="ECO:0000256" key="4">
    <source>
        <dbReference type="ARBA" id="ARBA00022475"/>
    </source>
</evidence>
<keyword evidence="4" id="KW-1003">Cell membrane</keyword>
<evidence type="ECO:0000313" key="10">
    <source>
        <dbReference type="EMBL" id="AZU02762.1"/>
    </source>
</evidence>
<evidence type="ECO:0000256" key="2">
    <source>
        <dbReference type="ARBA" id="ARBA00022448"/>
    </source>
</evidence>
<dbReference type="RefSeq" id="WP_127565216.1">
    <property type="nucleotide sequence ID" value="NZ_BMFB01000006.1"/>
</dbReference>
<proteinExistence type="predicted"/>
<keyword evidence="8" id="KW-0472">Membrane</keyword>
<dbReference type="AlphaFoldDB" id="A0A3T0E631"/>
<feature type="domain" description="Cation/H+ exchanger transmembrane" evidence="9">
    <location>
        <begin position="31"/>
        <end position="403"/>
    </location>
</feature>
<evidence type="ECO:0000256" key="5">
    <source>
        <dbReference type="ARBA" id="ARBA00022692"/>
    </source>
</evidence>
<accession>A0A3T0E631</accession>
<name>A0A3T0E631_9PROT</name>
<evidence type="ECO:0000256" key="8">
    <source>
        <dbReference type="ARBA" id="ARBA00023136"/>
    </source>
</evidence>
<dbReference type="PANTHER" id="PTHR32507">
    <property type="entry name" value="NA(+)/H(+) ANTIPORTER 1"/>
    <property type="match status" value="1"/>
</dbReference>
<keyword evidence="3" id="KW-0050">Antiport</keyword>
<sequence length="682" mass="71352">MIALPCLAPTAYIGTIMDTAELILLAAAGLVLLAIAGAAATRQAGAPLLLIFLVIGMLAGEEGPGGIAFHAHDTAYLFGSLALALILFDGGLGTKLRRLRSVLRPALSLATLGVIITAGITALAAKYLFGLGWVEAALMGAIVSSTDAAAVLMLIAGKDIRARPRVATTLEAESGFNDPMAVILVVTFVAWLTGQGIPDPLIAALSIIWAIVAGGAIGWFGGRLIAYVERKIGLPIGLYPIFASAGAVFLFAFAEVIGGSGFLAAYLAGVAMASAPKRRAAEATARFSDGLAWIAQIGLFLMLGLLVTPSHAAEVALPALGLAFVLILIARPVAVLVCLAPERFRINERAFIGWMGLRGAVPIFLGAFPVLAGVENANLYFSAAFAVVIASLVIQGWTAGPVARLFNVAPPLERGGNLANAGMIAAVAIGFTLASALVSFGANERDAGREPISPLNMRELLAVLGPDGSMRAVRLESFPSDWDAMDPAERRETFGRIAAGLVAAQNERIMEEREQLLVMRAQEEAGIPLSLPQQARRDTLARRYGGRYDDLDDLLARVDIVPPSLGAAQAALATGWGSSTAALERNALYGRTPREGRFSSLTSAAADYVDVFNTHRDFASFRAERARLREQGAPLVGPALVGQIGPYAESGDAYAAQVRAVMNSGGLTRFDPARDAGFIEES</sequence>
<dbReference type="GO" id="GO:0005886">
    <property type="term" value="C:plasma membrane"/>
    <property type="evidence" value="ECO:0007669"/>
    <property type="project" value="UniProtKB-SubCell"/>
</dbReference>
<evidence type="ECO:0000256" key="6">
    <source>
        <dbReference type="ARBA" id="ARBA00022989"/>
    </source>
</evidence>
<dbReference type="Gene3D" id="1.10.530.10">
    <property type="match status" value="1"/>
</dbReference>
<dbReference type="GO" id="GO:1902600">
    <property type="term" value="P:proton transmembrane transport"/>
    <property type="evidence" value="ECO:0007669"/>
    <property type="project" value="InterPro"/>
</dbReference>
<dbReference type="GO" id="GO:0015297">
    <property type="term" value="F:antiporter activity"/>
    <property type="evidence" value="ECO:0007669"/>
    <property type="project" value="UniProtKB-KW"/>
</dbReference>
<keyword evidence="7" id="KW-0406">Ion transport</keyword>
<dbReference type="InterPro" id="IPR006153">
    <property type="entry name" value="Cation/H_exchanger_TM"/>
</dbReference>
<dbReference type="Proteomes" id="UP000286954">
    <property type="component" value="Chromosome"/>
</dbReference>
<evidence type="ECO:0000256" key="1">
    <source>
        <dbReference type="ARBA" id="ARBA00004651"/>
    </source>
</evidence>
<dbReference type="EMBL" id="CP018911">
    <property type="protein sequence ID" value="AZU02762.1"/>
    <property type="molecule type" value="Genomic_DNA"/>
</dbReference>
<dbReference type="NCBIfam" id="NF003715">
    <property type="entry name" value="PRK05326.1-2"/>
    <property type="match status" value="1"/>
</dbReference>
<keyword evidence="11" id="KW-1185">Reference proteome</keyword>
<dbReference type="InterPro" id="IPR038770">
    <property type="entry name" value="Na+/solute_symporter_sf"/>
</dbReference>
<dbReference type="NCBIfam" id="NF003716">
    <property type="entry name" value="PRK05326.1-3"/>
    <property type="match status" value="1"/>
</dbReference>
<keyword evidence="5" id="KW-0812">Transmembrane</keyword>
<keyword evidence="2" id="KW-0813">Transport</keyword>
<dbReference type="Pfam" id="PF00999">
    <property type="entry name" value="Na_H_Exchanger"/>
    <property type="match status" value="1"/>
</dbReference>
<keyword evidence="6" id="KW-1133">Transmembrane helix</keyword>
<reference evidence="10 11" key="1">
    <citation type="submission" date="2016-12" db="EMBL/GenBank/DDBJ databases">
        <title>The genome of dimorphic prosthecate Glycocaulis alkaliphilus 6b-8t, isolated from crude oil dictates its adaptability in petroleum environments.</title>
        <authorList>
            <person name="Wu X.-L."/>
            <person name="Geng S."/>
        </authorList>
    </citation>
    <scope>NUCLEOTIDE SEQUENCE [LARGE SCALE GENOMIC DNA]</scope>
    <source>
        <strain evidence="10 11">6B-8</strain>
    </source>
</reference>
<evidence type="ECO:0000256" key="3">
    <source>
        <dbReference type="ARBA" id="ARBA00022449"/>
    </source>
</evidence>